<sequence>MTKAWLFLSLLFWTSISWAQLSPGDLSKGHSKWEGMKNCTQCHTIGEKISDQKCLDCHKEIKTLIDQDRGYHASKEVAQKTCVDCHSEHHGLNFDLDRFDQKKFNHNLSGFELEGAHVQVDCRDCHKPDLIKSPEIKKLEGTFLGMGITCLDCHDDYHQNTLDKNCTECHNQNDWAPADLFDHNQADFKLKGAHVEVDCKDCHQETTRNGKPFQEFSGIKFANCVDCHEDVHEGNLGNSCTECHTESSWNRLKQGNKFDHNLTSFPLEGLHVQVDCKECHTSGNYTRNLKHQKCMDCHKDYHEGDFADTSPVPDCNSCHTLTEPFTYTTYGLDEHQNSSFPLMGSHEATPCFSCHISEDKWEFADLGTSCVDCHENIHQEFISEKFYPNQNCLSCHSENSWSEVKFDHAQTAYPLEKAHEDVSCKSCHIQGDSFNSNYSNQKFSGLSQNCVDCHTNPHGNQFGLPESVDCTSCHTLLPGWDAGNFDHANTQFPLEGKHIEVDCASCHTPTQVPNQPEQILYKIKKFECRDCHS</sequence>
<dbReference type="KEGG" id="alm:AO498_15545"/>
<dbReference type="STRING" id="1727163.AO498_15545"/>
<evidence type="ECO:0000313" key="5">
    <source>
        <dbReference type="Proteomes" id="UP000073816"/>
    </source>
</evidence>
<evidence type="ECO:0000256" key="2">
    <source>
        <dbReference type="SAM" id="SignalP"/>
    </source>
</evidence>
<dbReference type="PATRIC" id="fig|1727163.4.peg.3262"/>
<gene>
    <name evidence="4" type="ORF">AO498_15545</name>
</gene>
<dbReference type="RefSeq" id="WP_067549698.1">
    <property type="nucleotide sequence ID" value="NZ_CP012836.1"/>
</dbReference>
<keyword evidence="5" id="KW-1185">Reference proteome</keyword>
<dbReference type="OrthoDB" id="9814800at2"/>
<organism evidence="4 5">
    <name type="scientific">Algoriphagus sanaruensis</name>
    <dbReference type="NCBI Taxonomy" id="1727163"/>
    <lineage>
        <taxon>Bacteria</taxon>
        <taxon>Pseudomonadati</taxon>
        <taxon>Bacteroidota</taxon>
        <taxon>Cytophagia</taxon>
        <taxon>Cytophagales</taxon>
        <taxon>Cyclobacteriaceae</taxon>
        <taxon>Algoriphagus</taxon>
    </lineage>
</organism>
<dbReference type="Pfam" id="PF14522">
    <property type="entry name" value="Cytochrome_C7"/>
    <property type="match status" value="1"/>
</dbReference>
<dbReference type="SUPFAM" id="SSF48695">
    <property type="entry name" value="Multiheme cytochromes"/>
    <property type="match status" value="2"/>
</dbReference>
<dbReference type="InterPro" id="IPR029467">
    <property type="entry name" value="Cyt_c7-like"/>
</dbReference>
<keyword evidence="1 2" id="KW-0732">Signal</keyword>
<reference evidence="5" key="1">
    <citation type="submission" date="2015-09" db="EMBL/GenBank/DDBJ databases">
        <title>Complete sequence of Algoriphagus sp. M8-2.</title>
        <authorList>
            <person name="Shintani M."/>
        </authorList>
    </citation>
    <scope>NUCLEOTIDE SEQUENCE [LARGE SCALE GENOMIC DNA]</scope>
    <source>
        <strain evidence="5">M8-2</strain>
    </source>
</reference>
<name>A0A142ERW2_9BACT</name>
<proteinExistence type="predicted"/>
<dbReference type="Gene3D" id="3.90.10.10">
    <property type="entry name" value="Cytochrome C3"/>
    <property type="match status" value="6"/>
</dbReference>
<dbReference type="InterPro" id="IPR036280">
    <property type="entry name" value="Multihaem_cyt_sf"/>
</dbReference>
<dbReference type="Proteomes" id="UP000073816">
    <property type="component" value="Chromosome"/>
</dbReference>
<evidence type="ECO:0000256" key="1">
    <source>
        <dbReference type="ARBA" id="ARBA00022729"/>
    </source>
</evidence>
<dbReference type="PANTHER" id="PTHR35038">
    <property type="entry name" value="DISSIMILATORY SULFITE REDUCTASE SIRA"/>
    <property type="match status" value="1"/>
</dbReference>
<evidence type="ECO:0000313" key="4">
    <source>
        <dbReference type="EMBL" id="AMQ57867.1"/>
    </source>
</evidence>
<protein>
    <recommendedName>
        <fullName evidence="3">Cytochrome c7-like domain-containing protein</fullName>
    </recommendedName>
</protein>
<feature type="signal peptide" evidence="2">
    <location>
        <begin position="1"/>
        <end position="19"/>
    </location>
</feature>
<dbReference type="AlphaFoldDB" id="A0A142ERW2"/>
<feature type="chain" id="PRO_5007494151" description="Cytochrome c7-like domain-containing protein" evidence="2">
    <location>
        <begin position="20"/>
        <end position="533"/>
    </location>
</feature>
<dbReference type="InterPro" id="IPR051829">
    <property type="entry name" value="Multiheme_Cytochr_ET"/>
</dbReference>
<dbReference type="CDD" id="cd08168">
    <property type="entry name" value="Cytochrom_C3"/>
    <property type="match status" value="1"/>
</dbReference>
<evidence type="ECO:0000259" key="3">
    <source>
        <dbReference type="Pfam" id="PF14522"/>
    </source>
</evidence>
<dbReference type="EMBL" id="CP012836">
    <property type="protein sequence ID" value="AMQ57867.1"/>
    <property type="molecule type" value="Genomic_DNA"/>
</dbReference>
<reference evidence="4 5" key="2">
    <citation type="journal article" date="2016" name="Genome Announc.">
        <title>Complete Genome Sequence of Algoriphagus sp. Strain M8-2, Isolated from a Brackish Lake.</title>
        <authorList>
            <person name="Muraguchi Y."/>
            <person name="Kushimoto K."/>
            <person name="Ohtsubo Y."/>
            <person name="Suzuki T."/>
            <person name="Dohra H."/>
            <person name="Kimbara K."/>
            <person name="Shintani M."/>
        </authorList>
    </citation>
    <scope>NUCLEOTIDE SEQUENCE [LARGE SCALE GENOMIC DNA]</scope>
    <source>
        <strain evidence="4 5">M8-2</strain>
    </source>
</reference>
<accession>A0A142ERW2</accession>
<feature type="domain" description="Cytochrome c7-like" evidence="3">
    <location>
        <begin position="118"/>
        <end position="171"/>
    </location>
</feature>